<dbReference type="Proteomes" id="UP000237438">
    <property type="component" value="Unassembled WGS sequence"/>
</dbReference>
<accession>A0A2S4PXM6</accession>
<dbReference type="AlphaFoldDB" id="A0A2S4PXM6"/>
<proteinExistence type="predicted"/>
<evidence type="ECO:0000313" key="1">
    <source>
        <dbReference type="EMBL" id="POS86722.1"/>
    </source>
</evidence>
<gene>
    <name evidence="1" type="ORF">EPUL_001393</name>
</gene>
<dbReference type="OrthoDB" id="10456328at2759"/>
<evidence type="ECO:0000313" key="2">
    <source>
        <dbReference type="Proteomes" id="UP000237438"/>
    </source>
</evidence>
<keyword evidence="2" id="KW-1185">Reference proteome</keyword>
<sequence>MENFKNSEEFLSKKHSVDITSMRPKLSRRYSKIKFRKLKRSMNLLDVKKSFRQAAIKSRKQRLKSSISAPILSPYNNQCEDSSDLTSNTNFRINMKVLKKSVKEIGVNSQMSFTPKKKKRSFLRKKLLGKRKRTIKKQIYNCKIDKTDIFIRYKDPDLYAKNSVNHSQKAIDFSNQKLSILSDKNCLTSENIGQKMEKIIQPLEYSNSPEYLDPQEYLKLKYHSSQNCDPISDNLTLERTTKLSPIILKSVPTMEPTSLRISNLYSIKDLDTISSSPLAQSTPRLLSRYSNNSDNYRLNLDSSLIIEYLHKATIFLDRNSAYERSISRESSKQEFIKRRNLMAKSREPKMKKHPSPSKLELDRLQQALGRLSQVSSYTNSLRIIGL</sequence>
<reference evidence="1 2" key="1">
    <citation type="submission" date="2017-10" db="EMBL/GenBank/DDBJ databases">
        <title>Development of genomic resources for the powdery mildew, Erysiphe pulchra.</title>
        <authorList>
            <person name="Wadl P.A."/>
            <person name="Mack B.M."/>
            <person name="Moore G."/>
            <person name="Beltz S.B."/>
        </authorList>
    </citation>
    <scope>NUCLEOTIDE SEQUENCE [LARGE SCALE GENOMIC DNA]</scope>
    <source>
        <strain evidence="1">Cflorida</strain>
    </source>
</reference>
<protein>
    <submittedName>
        <fullName evidence="1">Uncharacterized protein</fullName>
    </submittedName>
</protein>
<comment type="caution">
    <text evidence="1">The sequence shown here is derived from an EMBL/GenBank/DDBJ whole genome shotgun (WGS) entry which is preliminary data.</text>
</comment>
<name>A0A2S4PXM6_9PEZI</name>
<dbReference type="EMBL" id="PEDP01000265">
    <property type="protein sequence ID" value="POS86722.1"/>
    <property type="molecule type" value="Genomic_DNA"/>
</dbReference>
<organism evidence="1 2">
    <name type="scientific">Erysiphe pulchra</name>
    <dbReference type="NCBI Taxonomy" id="225359"/>
    <lineage>
        <taxon>Eukaryota</taxon>
        <taxon>Fungi</taxon>
        <taxon>Dikarya</taxon>
        <taxon>Ascomycota</taxon>
        <taxon>Pezizomycotina</taxon>
        <taxon>Leotiomycetes</taxon>
        <taxon>Erysiphales</taxon>
        <taxon>Erysiphaceae</taxon>
        <taxon>Erysiphe</taxon>
    </lineage>
</organism>